<dbReference type="SUPFAM" id="SSF46785">
    <property type="entry name" value="Winged helix' DNA-binding domain"/>
    <property type="match status" value="1"/>
</dbReference>
<dbReference type="EMBL" id="DVJM01000073">
    <property type="protein sequence ID" value="HIS78519.1"/>
    <property type="molecule type" value="Genomic_DNA"/>
</dbReference>
<name>A0A9D1K1B1_9FIRM</name>
<keyword evidence="2" id="KW-0238">DNA-binding</keyword>
<accession>A0A9D1K1B1</accession>
<dbReference type="InterPro" id="IPR036390">
    <property type="entry name" value="WH_DNA-bd_sf"/>
</dbReference>
<dbReference type="Gene3D" id="1.10.10.10">
    <property type="entry name" value="Winged helix-like DNA-binding domain superfamily/Winged helix DNA-binding domain"/>
    <property type="match status" value="1"/>
</dbReference>
<evidence type="ECO:0000256" key="3">
    <source>
        <dbReference type="ARBA" id="ARBA00023163"/>
    </source>
</evidence>
<evidence type="ECO:0000313" key="5">
    <source>
        <dbReference type="EMBL" id="HIS78519.1"/>
    </source>
</evidence>
<dbReference type="InterPro" id="IPR000524">
    <property type="entry name" value="Tscrpt_reg_HTH_GntR"/>
</dbReference>
<dbReference type="GO" id="GO:0003700">
    <property type="term" value="F:DNA-binding transcription factor activity"/>
    <property type="evidence" value="ECO:0007669"/>
    <property type="project" value="InterPro"/>
</dbReference>
<dbReference type="PANTHER" id="PTHR38445:SF9">
    <property type="entry name" value="HTH-TYPE TRANSCRIPTIONAL REPRESSOR YTRA"/>
    <property type="match status" value="1"/>
</dbReference>
<feature type="domain" description="HTH gntR-type" evidence="4">
    <location>
        <begin position="13"/>
        <end position="82"/>
    </location>
</feature>
<gene>
    <name evidence="5" type="ORF">IAD03_04020</name>
</gene>
<reference evidence="5" key="1">
    <citation type="submission" date="2020-10" db="EMBL/GenBank/DDBJ databases">
        <authorList>
            <person name="Gilroy R."/>
        </authorList>
    </citation>
    <scope>NUCLEOTIDE SEQUENCE</scope>
    <source>
        <strain evidence="5">6086</strain>
    </source>
</reference>
<dbReference type="Pfam" id="PF00392">
    <property type="entry name" value="GntR"/>
    <property type="match status" value="1"/>
</dbReference>
<evidence type="ECO:0000256" key="2">
    <source>
        <dbReference type="ARBA" id="ARBA00023125"/>
    </source>
</evidence>
<dbReference type="InterPro" id="IPR036388">
    <property type="entry name" value="WH-like_DNA-bd_sf"/>
</dbReference>
<keyword evidence="3" id="KW-0804">Transcription</keyword>
<evidence type="ECO:0000256" key="1">
    <source>
        <dbReference type="ARBA" id="ARBA00023015"/>
    </source>
</evidence>
<organism evidence="5 6">
    <name type="scientific">Candidatus Caccousia stercoris</name>
    <dbReference type="NCBI Taxonomy" id="2840723"/>
    <lineage>
        <taxon>Bacteria</taxon>
        <taxon>Bacillati</taxon>
        <taxon>Bacillota</taxon>
        <taxon>Clostridia</taxon>
        <taxon>Eubacteriales</taxon>
        <taxon>Oscillospiraceae</taxon>
        <taxon>Oscillospiraceae incertae sedis</taxon>
        <taxon>Candidatus Caccousia</taxon>
    </lineage>
</organism>
<dbReference type="Proteomes" id="UP000824141">
    <property type="component" value="Unassembled WGS sequence"/>
</dbReference>
<proteinExistence type="predicted"/>
<comment type="caution">
    <text evidence="5">The sequence shown here is derived from an EMBL/GenBank/DDBJ whole genome shotgun (WGS) entry which is preliminary data.</text>
</comment>
<evidence type="ECO:0000259" key="4">
    <source>
        <dbReference type="PROSITE" id="PS50949"/>
    </source>
</evidence>
<sequence length="123" mass="13665">MVSFDGFSLTDGIPIYQQILLFLKREAVAGTIRDGDELPSRRVLSALLGVNPNTIQKAYRMLEEEGLIASHSGAKSLMVLNEETLRRVRGELLEADAKGVVNAMKQMGLTKEEALALIDQYWE</sequence>
<reference evidence="5" key="2">
    <citation type="journal article" date="2021" name="PeerJ">
        <title>Extensive microbial diversity within the chicken gut microbiome revealed by metagenomics and culture.</title>
        <authorList>
            <person name="Gilroy R."/>
            <person name="Ravi A."/>
            <person name="Getino M."/>
            <person name="Pursley I."/>
            <person name="Horton D.L."/>
            <person name="Alikhan N.F."/>
            <person name="Baker D."/>
            <person name="Gharbi K."/>
            <person name="Hall N."/>
            <person name="Watson M."/>
            <person name="Adriaenssens E.M."/>
            <person name="Foster-Nyarko E."/>
            <person name="Jarju S."/>
            <person name="Secka A."/>
            <person name="Antonio M."/>
            <person name="Oren A."/>
            <person name="Chaudhuri R.R."/>
            <person name="La Ragione R."/>
            <person name="Hildebrand F."/>
            <person name="Pallen M.J."/>
        </authorList>
    </citation>
    <scope>NUCLEOTIDE SEQUENCE</scope>
    <source>
        <strain evidence="5">6086</strain>
    </source>
</reference>
<dbReference type="AlphaFoldDB" id="A0A9D1K1B1"/>
<dbReference type="GO" id="GO:0003677">
    <property type="term" value="F:DNA binding"/>
    <property type="evidence" value="ECO:0007669"/>
    <property type="project" value="UniProtKB-KW"/>
</dbReference>
<dbReference type="PROSITE" id="PS50949">
    <property type="entry name" value="HTH_GNTR"/>
    <property type="match status" value="1"/>
</dbReference>
<evidence type="ECO:0000313" key="6">
    <source>
        <dbReference type="Proteomes" id="UP000824141"/>
    </source>
</evidence>
<dbReference type="SMART" id="SM00345">
    <property type="entry name" value="HTH_GNTR"/>
    <property type="match status" value="1"/>
</dbReference>
<dbReference type="CDD" id="cd07377">
    <property type="entry name" value="WHTH_GntR"/>
    <property type="match status" value="1"/>
</dbReference>
<protein>
    <submittedName>
        <fullName evidence="5">GntR family transcriptional regulator</fullName>
    </submittedName>
</protein>
<dbReference type="PANTHER" id="PTHR38445">
    <property type="entry name" value="HTH-TYPE TRANSCRIPTIONAL REPRESSOR YTRA"/>
    <property type="match status" value="1"/>
</dbReference>
<keyword evidence="1" id="KW-0805">Transcription regulation</keyword>
<dbReference type="PRINTS" id="PR00035">
    <property type="entry name" value="HTHGNTR"/>
</dbReference>